<sequence length="747" mass="85567">MIVMKNCLRRERKWMKNSFSLHMNKLSKFIPLKLLLKNPSYKNISLLHLIKNNLNLPKTRRLMHQTMSPHHVLKHSSPFLKESWVAVEGFAAEADNNRNTYDIAINSVMGTVQQINGARVEEKATLLKALNRVSKTLEADSILKASMQKMAKTNITTCGNITDLTEILRNDEHEFNQRLLRAVEGYIQNSTRLTEISNSLQAINFPSFQERITAIENTHVTMQADISSIKRMVTEIGGATVNCRQKKEPEVEKEPEVKNVENELESSSRLQLTYTILEVQIPQPEPETLKPDKGKGIARDTVGSPPNRIKASTKARLDPDTPAHSDKEEKLEKAAREARLSKPELIKVVHEVAKSSTENTLKRSRQQKSSRRKGLISIVYRSTNKRNFDVHKPFKFGDFGITKWDELNYIILKKKKKVVGDLMNSLSKKYESPRATLDELGIKSTLPAFVQVLSLTSGRKRKHHILGLECNRNLPEGISFVNNLVIEHPENGIFFIDVFGDEAFQRMSGIHKVDVETLLTYLVMGSNISTPANKRRFVYEDNPISRRYLEFKNSMISSPISIAFFSNSVVQDFKENSDDEKVKAKLELLEVGPSNTQPSKPFQTKNKGLVAETYDWDEEKVTSNDEDLVNVKVLMALSEDDKMAVGKSHARNDEWVNITMRKVNLLLSMDDDADLHYYLKYINVDLKFVEEHKFNLFSKYNKLAFELNMCRDELLVLKQVKLEALTFQLRNTKIIKQNHALQKQLKE</sequence>
<reference evidence="2" key="2">
    <citation type="submission" date="2022-01" db="EMBL/GenBank/DDBJ databases">
        <authorList>
            <person name="Yamashiro T."/>
            <person name="Shiraishi A."/>
            <person name="Satake H."/>
            <person name="Nakayama K."/>
        </authorList>
    </citation>
    <scope>NUCLEOTIDE SEQUENCE</scope>
</reference>
<feature type="region of interest" description="Disordered" evidence="1">
    <location>
        <begin position="284"/>
        <end position="338"/>
    </location>
</feature>
<evidence type="ECO:0000313" key="2">
    <source>
        <dbReference type="EMBL" id="GJT60171.1"/>
    </source>
</evidence>
<comment type="caution">
    <text evidence="2">The sequence shown here is derived from an EMBL/GenBank/DDBJ whole genome shotgun (WGS) entry which is preliminary data.</text>
</comment>
<protein>
    <recommendedName>
        <fullName evidence="4">Retrovirus-related Pol polyprotein from transposon TNT 1-94</fullName>
    </recommendedName>
</protein>
<dbReference type="Proteomes" id="UP001151760">
    <property type="component" value="Unassembled WGS sequence"/>
</dbReference>
<evidence type="ECO:0008006" key="4">
    <source>
        <dbReference type="Google" id="ProtNLM"/>
    </source>
</evidence>
<dbReference type="EMBL" id="BQNB010017174">
    <property type="protein sequence ID" value="GJT60171.1"/>
    <property type="molecule type" value="Genomic_DNA"/>
</dbReference>
<organism evidence="2 3">
    <name type="scientific">Tanacetum coccineum</name>
    <dbReference type="NCBI Taxonomy" id="301880"/>
    <lineage>
        <taxon>Eukaryota</taxon>
        <taxon>Viridiplantae</taxon>
        <taxon>Streptophyta</taxon>
        <taxon>Embryophyta</taxon>
        <taxon>Tracheophyta</taxon>
        <taxon>Spermatophyta</taxon>
        <taxon>Magnoliopsida</taxon>
        <taxon>eudicotyledons</taxon>
        <taxon>Gunneridae</taxon>
        <taxon>Pentapetalae</taxon>
        <taxon>asterids</taxon>
        <taxon>campanulids</taxon>
        <taxon>Asterales</taxon>
        <taxon>Asteraceae</taxon>
        <taxon>Asteroideae</taxon>
        <taxon>Anthemideae</taxon>
        <taxon>Anthemidinae</taxon>
        <taxon>Tanacetum</taxon>
    </lineage>
</organism>
<accession>A0ABQ5F9Q7</accession>
<reference evidence="2" key="1">
    <citation type="journal article" date="2022" name="Int. J. Mol. Sci.">
        <title>Draft Genome of Tanacetum Coccineum: Genomic Comparison of Closely Related Tanacetum-Family Plants.</title>
        <authorList>
            <person name="Yamashiro T."/>
            <person name="Shiraishi A."/>
            <person name="Nakayama K."/>
            <person name="Satake H."/>
        </authorList>
    </citation>
    <scope>NUCLEOTIDE SEQUENCE</scope>
</reference>
<evidence type="ECO:0000256" key="1">
    <source>
        <dbReference type="SAM" id="MobiDB-lite"/>
    </source>
</evidence>
<feature type="compositionally biased region" description="Basic and acidic residues" evidence="1">
    <location>
        <begin position="315"/>
        <end position="338"/>
    </location>
</feature>
<keyword evidence="3" id="KW-1185">Reference proteome</keyword>
<gene>
    <name evidence="2" type="ORF">Tco_1003704</name>
</gene>
<evidence type="ECO:0000313" key="3">
    <source>
        <dbReference type="Proteomes" id="UP001151760"/>
    </source>
</evidence>
<name>A0ABQ5F9Q7_9ASTR</name>
<proteinExistence type="predicted"/>
<feature type="compositionally biased region" description="Basic and acidic residues" evidence="1">
    <location>
        <begin position="287"/>
        <end position="298"/>
    </location>
</feature>